<comment type="cofactor">
    <cofactor evidence="1 9">
        <name>pyridoxal 5'-phosphate</name>
        <dbReference type="ChEBI" id="CHEBI:597326"/>
    </cofactor>
</comment>
<dbReference type="PANTHER" id="PTHR11808">
    <property type="entry name" value="TRANS-SULFURATION ENZYME FAMILY MEMBER"/>
    <property type="match status" value="1"/>
</dbReference>
<dbReference type="GO" id="GO:0005737">
    <property type="term" value="C:cytoplasm"/>
    <property type="evidence" value="ECO:0007669"/>
    <property type="project" value="TreeGrafter"/>
</dbReference>
<dbReference type="Pfam" id="PF01053">
    <property type="entry name" value="Cys_Met_Meta_PP"/>
    <property type="match status" value="1"/>
</dbReference>
<sequence length="399" mass="42363">MGSMENGHSTERRFGTLAVHAGAHHDPTTGAVIAPISLSTTYAQTSVGNPVGLYEYTRSSNPNRDNFEEAIAALEHAKYALAFSSGSATTAVVLQSLAAGSHVVSVSDVYGGTHRYFTKVASAHGVEVTFSPTIEQDLERLIRPETKLIWIESPSNPTLSLVNIRAVADIAHRHGVLVVVDNTFMSPYVQNPLVHGADIVVHSVTKYINGHSDVLMGVAAFNSDALKERLSFLQNAIGAVPSAFDCWLAHRGLKTLHLRAREASKNATVVAQALESSSHVISVNYPGLDSHAQRAIALKQHRDGMGGGMLSFRIKGGQAAAHSFCQHTKIFTLAESLGGVESLCEVPASMTHGGIPKADREAAGVYDDLVRISCGVEDAEDLKADVLKALELAVGASKA</sequence>
<name>A0AAD6HPS4_9EURO</name>
<protein>
    <recommendedName>
        <fullName evidence="4">cystathionine gamma-lyase</fullName>
        <ecNumber evidence="4">4.4.1.1</ecNumber>
    </recommendedName>
    <alternativeName>
        <fullName evidence="7">Gamma-cystathionase</fullName>
    </alternativeName>
</protein>
<dbReference type="EC" id="4.4.1.1" evidence="4"/>
<reference evidence="10" key="1">
    <citation type="journal article" date="2023" name="IMA Fungus">
        <title>Comparative genomic study of the Penicillium genus elucidates a diverse pangenome and 15 lateral gene transfer events.</title>
        <authorList>
            <person name="Petersen C."/>
            <person name="Sorensen T."/>
            <person name="Nielsen M.R."/>
            <person name="Sondergaard T.E."/>
            <person name="Sorensen J.L."/>
            <person name="Fitzpatrick D.A."/>
            <person name="Frisvad J.C."/>
            <person name="Nielsen K.L."/>
        </authorList>
    </citation>
    <scope>NUCLEOTIDE SEQUENCE</scope>
    <source>
        <strain evidence="10">IBT 17514</strain>
    </source>
</reference>
<evidence type="ECO:0000256" key="3">
    <source>
        <dbReference type="ARBA" id="ARBA00009077"/>
    </source>
</evidence>
<dbReference type="GO" id="GO:0019343">
    <property type="term" value="P:cysteine biosynthetic process via cystathionine"/>
    <property type="evidence" value="ECO:0007669"/>
    <property type="project" value="TreeGrafter"/>
</dbReference>
<dbReference type="Proteomes" id="UP001215712">
    <property type="component" value="Unassembled WGS sequence"/>
</dbReference>
<keyword evidence="6" id="KW-0028">Amino-acid biosynthesis</keyword>
<evidence type="ECO:0000256" key="4">
    <source>
        <dbReference type="ARBA" id="ARBA00012085"/>
    </source>
</evidence>
<evidence type="ECO:0000256" key="2">
    <source>
        <dbReference type="ARBA" id="ARBA00005038"/>
    </source>
</evidence>
<evidence type="ECO:0000313" key="11">
    <source>
        <dbReference type="Proteomes" id="UP001215712"/>
    </source>
</evidence>
<dbReference type="InterPro" id="IPR015421">
    <property type="entry name" value="PyrdxlP-dep_Trfase_major"/>
</dbReference>
<dbReference type="InterPro" id="IPR015424">
    <property type="entry name" value="PyrdxlP-dep_Trfase"/>
</dbReference>
<evidence type="ECO:0000256" key="5">
    <source>
        <dbReference type="ARBA" id="ARBA00022898"/>
    </source>
</evidence>
<dbReference type="Gene3D" id="3.40.640.10">
    <property type="entry name" value="Type I PLP-dependent aspartate aminotransferase-like (Major domain)"/>
    <property type="match status" value="1"/>
</dbReference>
<dbReference type="AlphaFoldDB" id="A0AAD6HPS4"/>
<gene>
    <name evidence="10" type="ORF">N7493_003521</name>
</gene>
<dbReference type="GO" id="GO:0004123">
    <property type="term" value="F:cystathionine gamma-lyase activity"/>
    <property type="evidence" value="ECO:0007669"/>
    <property type="project" value="TreeGrafter"/>
</dbReference>
<comment type="caution">
    <text evidence="10">The sequence shown here is derived from an EMBL/GenBank/DDBJ whole genome shotgun (WGS) entry which is preliminary data.</text>
</comment>
<evidence type="ECO:0000256" key="7">
    <source>
        <dbReference type="ARBA" id="ARBA00029853"/>
    </source>
</evidence>
<dbReference type="Gene3D" id="3.90.1150.10">
    <property type="entry name" value="Aspartate Aminotransferase, domain 1"/>
    <property type="match status" value="1"/>
</dbReference>
<evidence type="ECO:0000256" key="8">
    <source>
        <dbReference type="PIRSR" id="PIRSR001434-2"/>
    </source>
</evidence>
<comment type="pathway">
    <text evidence="2">Amino-acid biosynthesis; L-cysteine biosynthesis; L-cysteine from L-homocysteine and L-serine: step 2/2.</text>
</comment>
<keyword evidence="11" id="KW-1185">Reference proteome</keyword>
<dbReference type="FunFam" id="3.90.1150.10:FF:000008">
    <property type="entry name" value="Cystathionine gamma-synthase"/>
    <property type="match status" value="1"/>
</dbReference>
<dbReference type="EMBL" id="JAQJAN010000004">
    <property type="protein sequence ID" value="KAJ5732040.1"/>
    <property type="molecule type" value="Genomic_DNA"/>
</dbReference>
<dbReference type="GO" id="GO:0030170">
    <property type="term" value="F:pyridoxal phosphate binding"/>
    <property type="evidence" value="ECO:0007669"/>
    <property type="project" value="InterPro"/>
</dbReference>
<dbReference type="PANTHER" id="PTHR11808:SF15">
    <property type="entry name" value="CYSTATHIONINE GAMMA-LYASE"/>
    <property type="match status" value="1"/>
</dbReference>
<dbReference type="InterPro" id="IPR015422">
    <property type="entry name" value="PyrdxlP-dep_Trfase_small"/>
</dbReference>
<dbReference type="CDD" id="cd00614">
    <property type="entry name" value="CGS_like"/>
    <property type="match status" value="1"/>
</dbReference>
<dbReference type="PIRSF" id="PIRSF001434">
    <property type="entry name" value="CGS"/>
    <property type="match status" value="1"/>
</dbReference>
<feature type="modified residue" description="N6-(pyridoxal phosphate)lysine" evidence="8">
    <location>
        <position position="206"/>
    </location>
</feature>
<dbReference type="FunFam" id="3.40.640.10:FF:000043">
    <property type="entry name" value="Cystathionine gamma-lyase"/>
    <property type="match status" value="1"/>
</dbReference>
<evidence type="ECO:0000256" key="6">
    <source>
        <dbReference type="ARBA" id="ARBA00023192"/>
    </source>
</evidence>
<proteinExistence type="inferred from homology"/>
<organism evidence="10 11">
    <name type="scientific">Penicillium malachiteum</name>
    <dbReference type="NCBI Taxonomy" id="1324776"/>
    <lineage>
        <taxon>Eukaryota</taxon>
        <taxon>Fungi</taxon>
        <taxon>Dikarya</taxon>
        <taxon>Ascomycota</taxon>
        <taxon>Pezizomycotina</taxon>
        <taxon>Eurotiomycetes</taxon>
        <taxon>Eurotiomycetidae</taxon>
        <taxon>Eurotiales</taxon>
        <taxon>Aspergillaceae</taxon>
        <taxon>Penicillium</taxon>
    </lineage>
</organism>
<comment type="similarity">
    <text evidence="3 9">Belongs to the trans-sulfuration enzymes family.</text>
</comment>
<accession>A0AAD6HPS4</accession>
<keyword evidence="6" id="KW-0198">Cysteine biosynthesis</keyword>
<reference evidence="10" key="2">
    <citation type="submission" date="2023-01" db="EMBL/GenBank/DDBJ databases">
        <authorList>
            <person name="Petersen C."/>
        </authorList>
    </citation>
    <scope>NUCLEOTIDE SEQUENCE</scope>
    <source>
        <strain evidence="10">IBT 17514</strain>
    </source>
</reference>
<dbReference type="InterPro" id="IPR000277">
    <property type="entry name" value="Cys/Met-Metab_PyrdxlP-dep_enz"/>
</dbReference>
<evidence type="ECO:0000256" key="1">
    <source>
        <dbReference type="ARBA" id="ARBA00001933"/>
    </source>
</evidence>
<keyword evidence="5 8" id="KW-0663">Pyridoxal phosphate</keyword>
<evidence type="ECO:0000256" key="9">
    <source>
        <dbReference type="RuleBase" id="RU362118"/>
    </source>
</evidence>
<dbReference type="GO" id="GO:0019346">
    <property type="term" value="P:transsulfuration"/>
    <property type="evidence" value="ECO:0007669"/>
    <property type="project" value="InterPro"/>
</dbReference>
<dbReference type="SUPFAM" id="SSF53383">
    <property type="entry name" value="PLP-dependent transferases"/>
    <property type="match status" value="1"/>
</dbReference>
<evidence type="ECO:0000313" key="10">
    <source>
        <dbReference type="EMBL" id="KAJ5732040.1"/>
    </source>
</evidence>